<evidence type="ECO:0000313" key="13">
    <source>
        <dbReference type="Proteomes" id="UP000675284"/>
    </source>
</evidence>
<feature type="binding site" evidence="8">
    <location>
        <position position="176"/>
    </location>
    <ligand>
        <name>Zn(2+)</name>
        <dbReference type="ChEBI" id="CHEBI:29105"/>
    </ligand>
</feature>
<comment type="caution">
    <text evidence="12">The sequence shown here is derived from an EMBL/GenBank/DDBJ whole genome shotgun (WGS) entry which is preliminary data.</text>
</comment>
<dbReference type="Gene3D" id="2.60.120.10">
    <property type="entry name" value="Jelly Rolls"/>
    <property type="match status" value="2"/>
</dbReference>
<evidence type="ECO:0000256" key="2">
    <source>
        <dbReference type="ARBA" id="ARBA00010772"/>
    </source>
</evidence>
<dbReference type="AlphaFoldDB" id="A0A941DSV8"/>
<evidence type="ECO:0000313" key="12">
    <source>
        <dbReference type="EMBL" id="MBR7796000.1"/>
    </source>
</evidence>
<evidence type="ECO:0000256" key="4">
    <source>
        <dbReference type="ARBA" id="ARBA00022723"/>
    </source>
</evidence>
<comment type="catalytic activity">
    <reaction evidence="1 7">
        <text>D-mannose 6-phosphate = D-fructose 6-phosphate</text>
        <dbReference type="Rhea" id="RHEA:12356"/>
        <dbReference type="ChEBI" id="CHEBI:58735"/>
        <dbReference type="ChEBI" id="CHEBI:61527"/>
        <dbReference type="EC" id="5.3.1.8"/>
    </reaction>
</comment>
<dbReference type="EMBL" id="JAGSOT010000019">
    <property type="protein sequence ID" value="MBR7796000.1"/>
    <property type="molecule type" value="Genomic_DNA"/>
</dbReference>
<feature type="domain" description="Mannose-6-phosphate isomerase cupin" evidence="11">
    <location>
        <begin position="241"/>
        <end position="318"/>
    </location>
</feature>
<name>A0A941DSV8_9BACI</name>
<dbReference type="NCBIfam" id="TIGR00218">
    <property type="entry name" value="manA"/>
    <property type="match status" value="1"/>
</dbReference>
<sequence>MQYREPLFLKPVFQERIWGGEKLRDLYNYNIPTNKTGEAWGISAHPNGPSRIMNGPLKGKTLAEAWQEHGELFHKDPMNKEAYPLLVKILDAAKDLSVQVHPNDAYARSVEAHPYGKTECWYVLQAEPNSEIILGHHADTREDFEASVDNGAWDSLLKSKKVAAGDFIYVPSGTIHAIGKGIVILETQQSSDITYRVYDYDRRDESGNTRELHLTQAKQVTTVPHYEPELKQQVEKIADLTIKELVSEQYFTVYHWELVGQVTKQMDKDFLQCSVIRGTATLTVDDNSFEIVKGDHFIIPFGIENVKLNGNAQLIVSHT</sequence>
<dbReference type="PANTHER" id="PTHR42742">
    <property type="entry name" value="TRANSCRIPTIONAL REPRESSOR MPRA"/>
    <property type="match status" value="1"/>
</dbReference>
<feature type="domain" description="Phosphomannose isomerase type I catalytic" evidence="10">
    <location>
        <begin position="8"/>
        <end position="110"/>
    </location>
</feature>
<dbReference type="Pfam" id="PF21621">
    <property type="entry name" value="MPI_cupin_dom"/>
    <property type="match status" value="1"/>
</dbReference>
<dbReference type="SUPFAM" id="SSF51182">
    <property type="entry name" value="RmlC-like cupins"/>
    <property type="match status" value="1"/>
</dbReference>
<evidence type="ECO:0000256" key="9">
    <source>
        <dbReference type="PIRSR" id="PIRSR036894-2"/>
    </source>
</evidence>
<dbReference type="RefSeq" id="WP_166530227.1">
    <property type="nucleotide sequence ID" value="NZ_JAGSOT010000019.1"/>
</dbReference>
<dbReference type="PANTHER" id="PTHR42742:SF3">
    <property type="entry name" value="FRUCTOKINASE"/>
    <property type="match status" value="1"/>
</dbReference>
<evidence type="ECO:0000259" key="11">
    <source>
        <dbReference type="Pfam" id="PF21621"/>
    </source>
</evidence>
<evidence type="ECO:0000256" key="3">
    <source>
        <dbReference type="ARBA" id="ARBA00011956"/>
    </source>
</evidence>
<dbReference type="Proteomes" id="UP000675284">
    <property type="component" value="Unassembled WGS sequence"/>
</dbReference>
<keyword evidence="13" id="KW-1185">Reference proteome</keyword>
<dbReference type="GO" id="GO:0008270">
    <property type="term" value="F:zinc ion binding"/>
    <property type="evidence" value="ECO:0007669"/>
    <property type="project" value="UniProtKB-UniRule"/>
</dbReference>
<feature type="binding site" evidence="8">
    <location>
        <position position="119"/>
    </location>
    <ligand>
        <name>Zn(2+)</name>
        <dbReference type="ChEBI" id="CHEBI:29105"/>
    </ligand>
</feature>
<gene>
    <name evidence="12" type="primary">manA</name>
    <name evidence="12" type="ORF">KCX74_08075</name>
</gene>
<protein>
    <recommendedName>
        <fullName evidence="3 7">Mannose-6-phosphate isomerase</fullName>
        <ecNumber evidence="3 7">5.3.1.8</ecNumber>
    </recommendedName>
</protein>
<evidence type="ECO:0000256" key="8">
    <source>
        <dbReference type="PIRSR" id="PIRSR036894-1"/>
    </source>
</evidence>
<keyword evidence="5 7" id="KW-0862">Zinc</keyword>
<dbReference type="InterPro" id="IPR014710">
    <property type="entry name" value="RmlC-like_jellyroll"/>
</dbReference>
<evidence type="ECO:0000256" key="5">
    <source>
        <dbReference type="ARBA" id="ARBA00022833"/>
    </source>
</evidence>
<dbReference type="GO" id="GO:0004476">
    <property type="term" value="F:mannose-6-phosphate isomerase activity"/>
    <property type="evidence" value="ECO:0007669"/>
    <property type="project" value="UniProtKB-UniRule"/>
</dbReference>
<dbReference type="GO" id="GO:0005975">
    <property type="term" value="P:carbohydrate metabolic process"/>
    <property type="evidence" value="ECO:0007669"/>
    <property type="project" value="UniProtKB-UniRule"/>
</dbReference>
<dbReference type="InterPro" id="IPR049071">
    <property type="entry name" value="MPI_cupin_dom"/>
</dbReference>
<evidence type="ECO:0000256" key="7">
    <source>
        <dbReference type="PIRNR" id="PIRNR036894"/>
    </source>
</evidence>
<comment type="similarity">
    <text evidence="2 7">Belongs to the mannose-6-phosphate isomerase type 1 family.</text>
</comment>
<proteinExistence type="inferred from homology"/>
<organism evidence="12 13">
    <name type="scientific">Virgibacillus salarius</name>
    <dbReference type="NCBI Taxonomy" id="447199"/>
    <lineage>
        <taxon>Bacteria</taxon>
        <taxon>Bacillati</taxon>
        <taxon>Bacillota</taxon>
        <taxon>Bacilli</taxon>
        <taxon>Bacillales</taxon>
        <taxon>Bacillaceae</taxon>
        <taxon>Virgibacillus</taxon>
    </lineage>
</organism>
<keyword evidence="6 7" id="KW-0413">Isomerase</keyword>
<dbReference type="Pfam" id="PF20511">
    <property type="entry name" value="PMI_typeI_cat"/>
    <property type="match status" value="1"/>
</dbReference>
<feature type="active site" evidence="9">
    <location>
        <position position="196"/>
    </location>
</feature>
<keyword evidence="4 7" id="KW-0479">Metal-binding</keyword>
<dbReference type="InterPro" id="IPR051804">
    <property type="entry name" value="Carb_Metab_Reg_Kinase/Isom"/>
</dbReference>
<evidence type="ECO:0000256" key="1">
    <source>
        <dbReference type="ARBA" id="ARBA00000757"/>
    </source>
</evidence>
<accession>A0A941DSV8</accession>
<dbReference type="InterPro" id="IPR001250">
    <property type="entry name" value="Man6P_Isoase-1"/>
</dbReference>
<dbReference type="PIRSF" id="PIRSF036894">
    <property type="entry name" value="PMI_Firm_short"/>
    <property type="match status" value="1"/>
</dbReference>
<dbReference type="InterPro" id="IPR046457">
    <property type="entry name" value="PMI_typeI_cat"/>
</dbReference>
<reference evidence="12" key="1">
    <citation type="submission" date="2021-04" db="EMBL/GenBank/DDBJ databases">
        <title>Isolation and polyphasic classification of algal microorganism.</title>
        <authorList>
            <person name="Wang S."/>
        </authorList>
    </citation>
    <scope>NUCLEOTIDE SEQUENCE</scope>
    <source>
        <strain evidence="12">720a</strain>
    </source>
</reference>
<evidence type="ECO:0000256" key="6">
    <source>
        <dbReference type="ARBA" id="ARBA00023235"/>
    </source>
</evidence>
<dbReference type="CDD" id="cd07010">
    <property type="entry name" value="cupin_PMI_type_I_N_bac"/>
    <property type="match status" value="1"/>
</dbReference>
<feature type="binding site" evidence="8">
    <location>
        <position position="101"/>
    </location>
    <ligand>
        <name>Zn(2+)</name>
        <dbReference type="ChEBI" id="CHEBI:29105"/>
    </ligand>
</feature>
<comment type="cofactor">
    <cofactor evidence="8">
        <name>Zn(2+)</name>
        <dbReference type="ChEBI" id="CHEBI:29105"/>
    </cofactor>
    <text evidence="8">Binds 1 zinc ion per subunit.</text>
</comment>
<dbReference type="EC" id="5.3.1.8" evidence="3 7"/>
<dbReference type="InterPro" id="IPR014628">
    <property type="entry name" value="Man6P_isomerase_Firm_short"/>
</dbReference>
<evidence type="ECO:0000259" key="10">
    <source>
        <dbReference type="Pfam" id="PF20511"/>
    </source>
</evidence>
<dbReference type="InterPro" id="IPR011051">
    <property type="entry name" value="RmlC_Cupin_sf"/>
</dbReference>